<dbReference type="EMBL" id="ML004456">
    <property type="protein sequence ID" value="RKP30575.1"/>
    <property type="molecule type" value="Genomic_DNA"/>
</dbReference>
<dbReference type="Pfam" id="PF03690">
    <property type="entry name" value="MYG1_exonuc"/>
    <property type="match status" value="1"/>
</dbReference>
<keyword evidence="3" id="KW-1185">Reference proteome</keyword>
<proteinExistence type="inferred from homology"/>
<dbReference type="OrthoDB" id="10265310at2759"/>
<dbReference type="GO" id="GO:0016787">
    <property type="term" value="F:hydrolase activity"/>
    <property type="evidence" value="ECO:0007669"/>
    <property type="project" value="UniProtKB-KW"/>
</dbReference>
<reference evidence="3" key="1">
    <citation type="journal article" date="2018" name="Nat. Microbiol.">
        <title>Leveraging single-cell genomics to expand the fungal tree of life.</title>
        <authorList>
            <person name="Ahrendt S.R."/>
            <person name="Quandt C.A."/>
            <person name="Ciobanu D."/>
            <person name="Clum A."/>
            <person name="Salamov A."/>
            <person name="Andreopoulos B."/>
            <person name="Cheng J.F."/>
            <person name="Woyke T."/>
            <person name="Pelin A."/>
            <person name="Henrissat B."/>
            <person name="Reynolds N.K."/>
            <person name="Benny G.L."/>
            <person name="Smith M.E."/>
            <person name="James T.Y."/>
            <person name="Grigoriev I.V."/>
        </authorList>
    </citation>
    <scope>NUCLEOTIDE SEQUENCE [LARGE SCALE GENOMIC DNA]</scope>
    <source>
        <strain evidence="3">Baker2002</strain>
    </source>
</reference>
<dbReference type="InterPro" id="IPR003226">
    <property type="entry name" value="MYG1_exonuclease"/>
</dbReference>
<name>A0A4P9ZCG7_9ASCO</name>
<protein>
    <submittedName>
        <fullName evidence="2">Metal-dependent protein hydrolase</fullName>
    </submittedName>
</protein>
<organism evidence="2 3">
    <name type="scientific">Metschnikowia bicuspidata</name>
    <dbReference type="NCBI Taxonomy" id="27322"/>
    <lineage>
        <taxon>Eukaryota</taxon>
        <taxon>Fungi</taxon>
        <taxon>Dikarya</taxon>
        <taxon>Ascomycota</taxon>
        <taxon>Saccharomycotina</taxon>
        <taxon>Pichiomycetes</taxon>
        <taxon>Metschnikowiaceae</taxon>
        <taxon>Metschnikowia</taxon>
    </lineage>
</organism>
<evidence type="ECO:0000313" key="2">
    <source>
        <dbReference type="EMBL" id="RKP30575.1"/>
    </source>
</evidence>
<comment type="similarity">
    <text evidence="1">Belongs to the MYG1 family.</text>
</comment>
<accession>A0A4P9ZCG7</accession>
<dbReference type="AlphaFoldDB" id="A0A4P9ZCG7"/>
<dbReference type="PANTHER" id="PTHR11215">
    <property type="entry name" value="METAL DEPENDENT HYDROLASE - RELATED"/>
    <property type="match status" value="1"/>
</dbReference>
<dbReference type="PANTHER" id="PTHR11215:SF1">
    <property type="entry name" value="MYG1 EXONUCLEASE"/>
    <property type="match status" value="1"/>
</dbReference>
<keyword evidence="2" id="KW-0378">Hydrolase</keyword>
<dbReference type="GO" id="GO:0005634">
    <property type="term" value="C:nucleus"/>
    <property type="evidence" value="ECO:0007669"/>
    <property type="project" value="TreeGrafter"/>
</dbReference>
<sequence>MSDVKRQKTVMKICTHSGSFHADESLAVYLLRLLPKFSGAQLVRSRDPADWEEADIVVDVGGNYDNGGKWFDHHQRDFSESFSKDFQTKLSSAGLIYKHFGKDIIYEVLKMENPADVDLLYVKIYKEFIEALDANDNGINNYSTDVEKKFNDRNLTLPALVSQLNPLWNTNSEHKDYDDAFEGATQLMGNAFINLLRGYGLGWLPARTVVELAFKQRFEVHPSGAILILDSFCPWKDHLYSIEKESDAAGAIKFVLFTDSSKKWRVSTVLVTSSSFEIRLGLPQSWRGLRDEGLSKVTGVEGCIFVHAAGFIGGCNTKEGVFALAKKALEEEK</sequence>
<dbReference type="GO" id="GO:0005737">
    <property type="term" value="C:cytoplasm"/>
    <property type="evidence" value="ECO:0007669"/>
    <property type="project" value="TreeGrafter"/>
</dbReference>
<evidence type="ECO:0000313" key="3">
    <source>
        <dbReference type="Proteomes" id="UP000268321"/>
    </source>
</evidence>
<gene>
    <name evidence="2" type="ORF">METBISCDRAFT_16023</name>
</gene>
<evidence type="ECO:0000256" key="1">
    <source>
        <dbReference type="ARBA" id="ARBA00010105"/>
    </source>
</evidence>
<dbReference type="Proteomes" id="UP000268321">
    <property type="component" value="Unassembled WGS sequence"/>
</dbReference>